<reference evidence="7" key="1">
    <citation type="submission" date="2018-05" db="EMBL/GenBank/DDBJ databases">
        <authorList>
            <person name="Lanie J.A."/>
            <person name="Ng W.-L."/>
            <person name="Kazmierczak K.M."/>
            <person name="Andrzejewski T.M."/>
            <person name="Davidsen T.M."/>
            <person name="Wayne K.J."/>
            <person name="Tettelin H."/>
            <person name="Glass J.I."/>
            <person name="Rusch D."/>
            <person name="Podicherti R."/>
            <person name="Tsui H.-C.T."/>
            <person name="Winkler M.E."/>
        </authorList>
    </citation>
    <scope>NUCLEOTIDE SEQUENCE</scope>
</reference>
<dbReference type="Gene3D" id="3.40.50.300">
    <property type="entry name" value="P-loop containing nucleotide triphosphate hydrolases"/>
    <property type="match status" value="1"/>
</dbReference>
<evidence type="ECO:0000256" key="3">
    <source>
        <dbReference type="ARBA" id="ARBA00022563"/>
    </source>
</evidence>
<comment type="pathway">
    <text evidence="1">One-carbon metabolism; tetrahydrofolate interconversion.</text>
</comment>
<dbReference type="EC" id="6.3.4.3" evidence="2"/>
<organism evidence="7">
    <name type="scientific">marine metagenome</name>
    <dbReference type="NCBI Taxonomy" id="408172"/>
    <lineage>
        <taxon>unclassified sequences</taxon>
        <taxon>metagenomes</taxon>
        <taxon>ecological metagenomes</taxon>
    </lineage>
</organism>
<keyword evidence="5" id="KW-0547">Nucleotide-binding</keyword>
<dbReference type="GO" id="GO:0004329">
    <property type="term" value="F:formate-tetrahydrofolate ligase activity"/>
    <property type="evidence" value="ECO:0007669"/>
    <property type="project" value="UniProtKB-EC"/>
</dbReference>
<evidence type="ECO:0000313" key="7">
    <source>
        <dbReference type="EMBL" id="SVC98301.1"/>
    </source>
</evidence>
<keyword evidence="3" id="KW-0554">One-carbon metabolism</keyword>
<dbReference type="Pfam" id="PF01268">
    <property type="entry name" value="FTHFS"/>
    <property type="match status" value="1"/>
</dbReference>
<keyword evidence="6" id="KW-0067">ATP-binding</keyword>
<feature type="non-terminal residue" evidence="7">
    <location>
        <position position="1"/>
    </location>
</feature>
<dbReference type="GO" id="GO:0005524">
    <property type="term" value="F:ATP binding"/>
    <property type="evidence" value="ECO:0007669"/>
    <property type="project" value="UniProtKB-KW"/>
</dbReference>
<dbReference type="InterPro" id="IPR027417">
    <property type="entry name" value="P-loop_NTPase"/>
</dbReference>
<keyword evidence="4" id="KW-0436">Ligase</keyword>
<accession>A0A382RNV4</accession>
<dbReference type="InterPro" id="IPR000559">
    <property type="entry name" value="Formate_THF_ligase"/>
</dbReference>
<dbReference type="SUPFAM" id="SSF52540">
    <property type="entry name" value="P-loop containing nucleoside triphosphate hydrolases"/>
    <property type="match status" value="1"/>
</dbReference>
<dbReference type="GO" id="GO:0006730">
    <property type="term" value="P:one-carbon metabolic process"/>
    <property type="evidence" value="ECO:0007669"/>
    <property type="project" value="UniProtKB-KW"/>
</dbReference>
<evidence type="ECO:0000256" key="2">
    <source>
        <dbReference type="ARBA" id="ARBA00012295"/>
    </source>
</evidence>
<evidence type="ECO:0000256" key="5">
    <source>
        <dbReference type="ARBA" id="ARBA00022741"/>
    </source>
</evidence>
<sequence>QVSDYVLSEAGFGADLGFEKFMHIKSRTSDLKPQGAVIVGTIRAIKSHGGVKFTDLSNPNSEAINIGIDNLIHHINNISKFGLKPVVALNIFPDDKPEEIKLVKSLLSNTKAFAVVESDSYSKGGEGNLELGEAVIESSKNKISPKYIYELEDTIKEKVHKLATSIYNAKDVKWAPIASRKVKTFESNGWGNMPICMAKTPLSISHKPRLKALPKDYTFEITDVRASVGAGFIYPIAGSIMTMPGLPGNPRSLDIDSKGNIKGELTA</sequence>
<name>A0A382RNV4_9ZZZZ</name>
<dbReference type="EMBL" id="UINC01122473">
    <property type="protein sequence ID" value="SVC98301.1"/>
    <property type="molecule type" value="Genomic_DNA"/>
</dbReference>
<dbReference type="AlphaFoldDB" id="A0A382RNV4"/>
<dbReference type="Gene3D" id="3.10.410.10">
    <property type="entry name" value="Formyltetrahydrofolate synthetase, domain 3"/>
    <property type="match status" value="1"/>
</dbReference>
<protein>
    <recommendedName>
        <fullName evidence="2">formate--tetrahydrofolate ligase</fullName>
        <ecNumber evidence="2">6.3.4.3</ecNumber>
    </recommendedName>
</protein>
<evidence type="ECO:0000256" key="1">
    <source>
        <dbReference type="ARBA" id="ARBA00004777"/>
    </source>
</evidence>
<evidence type="ECO:0000256" key="4">
    <source>
        <dbReference type="ARBA" id="ARBA00022598"/>
    </source>
</evidence>
<evidence type="ECO:0000256" key="6">
    <source>
        <dbReference type="ARBA" id="ARBA00022840"/>
    </source>
</evidence>
<proteinExistence type="predicted"/>
<gene>
    <name evidence="7" type="ORF">METZ01_LOCUS351155</name>
</gene>
<dbReference type="FunFam" id="3.10.410.10:FF:000001">
    <property type="entry name" value="Putative formate--tetrahydrofolate ligase"/>
    <property type="match status" value="1"/>
</dbReference>